<dbReference type="AlphaFoldDB" id="A0A2S1LQN2"/>
<keyword evidence="2" id="KW-1185">Reference proteome</keyword>
<evidence type="ECO:0000313" key="1">
    <source>
        <dbReference type="EMBL" id="AWG25972.1"/>
    </source>
</evidence>
<organism evidence="1 2">
    <name type="scientific">Flavobacterium kingsejongi</name>
    <dbReference type="NCBI Taxonomy" id="1678728"/>
    <lineage>
        <taxon>Bacteria</taxon>
        <taxon>Pseudomonadati</taxon>
        <taxon>Bacteroidota</taxon>
        <taxon>Flavobacteriia</taxon>
        <taxon>Flavobacteriales</taxon>
        <taxon>Flavobacteriaceae</taxon>
        <taxon>Flavobacterium</taxon>
    </lineage>
</organism>
<dbReference type="KEGG" id="fki:FK004_12445"/>
<accession>A0A2S1LQN2</accession>
<evidence type="ECO:0000313" key="2">
    <source>
        <dbReference type="Proteomes" id="UP000244677"/>
    </source>
</evidence>
<dbReference type="RefSeq" id="WP_108737514.1">
    <property type="nucleotide sequence ID" value="NZ_CP020919.1"/>
</dbReference>
<sequence length="242" mass="27828">MVSRLLMGRFLIRYHSLAILFSVIMVLGLDSCQRKAAPAPDYLGNGLVEITVPFELSPIPLYRDSTSGSVLTVLTLQQTNCPECMSCAEPDRFHRGTILPFLCGSGSLSFICSATGNNRYQIRIDSIGQMAYLSKTAGTFYTWNDYFRKQAAQGEFFSFDRAYDTTILYDKPYDRAALPKADRTFRAHLRYEESKSLRFYPVQVKGYWMQLKIMEGTATIGYCWMIWRDEKHWLKGFQFNPE</sequence>
<dbReference type="Proteomes" id="UP000244677">
    <property type="component" value="Chromosome"/>
</dbReference>
<name>A0A2S1LQN2_9FLAO</name>
<reference evidence="1 2" key="1">
    <citation type="submission" date="2017-04" db="EMBL/GenBank/DDBJ databases">
        <title>Complete genome sequence of Flavobacterium kingsejong AJ004.</title>
        <authorList>
            <person name="Lee P.C."/>
        </authorList>
    </citation>
    <scope>NUCLEOTIDE SEQUENCE [LARGE SCALE GENOMIC DNA]</scope>
    <source>
        <strain evidence="1 2">AJ004</strain>
    </source>
</reference>
<protein>
    <submittedName>
        <fullName evidence="1">Uncharacterized protein</fullName>
    </submittedName>
</protein>
<proteinExistence type="predicted"/>
<dbReference type="EMBL" id="CP020919">
    <property type="protein sequence ID" value="AWG25972.1"/>
    <property type="molecule type" value="Genomic_DNA"/>
</dbReference>
<gene>
    <name evidence="1" type="ORF">FK004_12445</name>
</gene>